<proteinExistence type="predicted"/>
<dbReference type="Proteomes" id="UP000887159">
    <property type="component" value="Unassembled WGS sequence"/>
</dbReference>
<dbReference type="AlphaFoldDB" id="A0A8X6RQ77"/>
<keyword evidence="2" id="KW-1185">Reference proteome</keyword>
<organism evidence="1 2">
    <name type="scientific">Trichonephila clavipes</name>
    <name type="common">Golden silk orbweaver</name>
    <name type="synonym">Nephila clavipes</name>
    <dbReference type="NCBI Taxonomy" id="2585209"/>
    <lineage>
        <taxon>Eukaryota</taxon>
        <taxon>Metazoa</taxon>
        <taxon>Ecdysozoa</taxon>
        <taxon>Arthropoda</taxon>
        <taxon>Chelicerata</taxon>
        <taxon>Arachnida</taxon>
        <taxon>Araneae</taxon>
        <taxon>Araneomorphae</taxon>
        <taxon>Entelegynae</taxon>
        <taxon>Araneoidea</taxon>
        <taxon>Nephilidae</taxon>
        <taxon>Trichonephila</taxon>
    </lineage>
</organism>
<name>A0A8X6RQ77_TRICX</name>
<accession>A0A8X6RQ77</accession>
<comment type="caution">
    <text evidence="1">The sequence shown here is derived from an EMBL/GenBank/DDBJ whole genome shotgun (WGS) entry which is preliminary data.</text>
</comment>
<protein>
    <submittedName>
        <fullName evidence="1">Uncharacterized protein</fullName>
    </submittedName>
</protein>
<evidence type="ECO:0000313" key="2">
    <source>
        <dbReference type="Proteomes" id="UP000887159"/>
    </source>
</evidence>
<sequence>MRPIGNSPRVASKRDAGEQSVQVQSDYLTVLRWSPTNRLPVRWTVVAYVGTPVVLRPRIMGTAVATPLTRICDDNAGHTAISITPY</sequence>
<gene>
    <name evidence="1" type="ORF">TNCV_1501181</name>
</gene>
<evidence type="ECO:0000313" key="1">
    <source>
        <dbReference type="EMBL" id="GFX98540.1"/>
    </source>
</evidence>
<dbReference type="EMBL" id="BMAU01021203">
    <property type="protein sequence ID" value="GFX98540.1"/>
    <property type="molecule type" value="Genomic_DNA"/>
</dbReference>
<reference evidence="1" key="1">
    <citation type="submission" date="2020-08" db="EMBL/GenBank/DDBJ databases">
        <title>Multicomponent nature underlies the extraordinary mechanical properties of spider dragline silk.</title>
        <authorList>
            <person name="Kono N."/>
            <person name="Nakamura H."/>
            <person name="Mori M."/>
            <person name="Yoshida Y."/>
            <person name="Ohtoshi R."/>
            <person name="Malay A.D."/>
            <person name="Moran D.A.P."/>
            <person name="Tomita M."/>
            <person name="Numata K."/>
            <person name="Arakawa K."/>
        </authorList>
    </citation>
    <scope>NUCLEOTIDE SEQUENCE</scope>
</reference>